<sequence length="224" mass="24121">MITYDPSQPTVLRVDPDSTEEVLAALAAQRPVDGSDQVDAEVLGMFATVLSAPRGALRLESVGAEHYVAHEFTLAAQGSLRVTRGRDELVEIGLFPTQLFSGVLLRLLQLAPVEPLPAAVRVTLPAGLLDEVLTENRAARTAPLATLQEAGASLPPARDARLEQAPLRVHRLVRRDEAGDRTAQLVMLRGRYLRVESGAFGTALVGTDPTGAHRVMSDLLNPRR</sequence>
<dbReference type="RefSeq" id="WP_184324125.1">
    <property type="nucleotide sequence ID" value="NZ_JACHLZ010000001.1"/>
</dbReference>
<evidence type="ECO:0000313" key="1">
    <source>
        <dbReference type="EMBL" id="MBB5830511.1"/>
    </source>
</evidence>
<reference evidence="1 2" key="1">
    <citation type="submission" date="2020-08" db="EMBL/GenBank/DDBJ databases">
        <title>Sequencing the genomes of 1000 actinobacteria strains.</title>
        <authorList>
            <person name="Klenk H.-P."/>
        </authorList>
    </citation>
    <scope>NUCLEOTIDE SEQUENCE [LARGE SCALE GENOMIC DNA]</scope>
    <source>
        <strain evidence="1 2">DSM 28796</strain>
    </source>
</reference>
<gene>
    <name evidence="1" type="ORF">HNR70_000324</name>
</gene>
<organism evidence="1 2">
    <name type="scientific">Brachybacterium aquaticum</name>
    <dbReference type="NCBI Taxonomy" id="1432564"/>
    <lineage>
        <taxon>Bacteria</taxon>
        <taxon>Bacillati</taxon>
        <taxon>Actinomycetota</taxon>
        <taxon>Actinomycetes</taxon>
        <taxon>Micrococcales</taxon>
        <taxon>Dermabacteraceae</taxon>
        <taxon>Brachybacterium</taxon>
    </lineage>
</organism>
<dbReference type="EMBL" id="JACHLZ010000001">
    <property type="protein sequence ID" value="MBB5830511.1"/>
    <property type="molecule type" value="Genomic_DNA"/>
</dbReference>
<comment type="caution">
    <text evidence="1">The sequence shown here is derived from an EMBL/GenBank/DDBJ whole genome shotgun (WGS) entry which is preliminary data.</text>
</comment>
<keyword evidence="2" id="KW-1185">Reference proteome</keyword>
<dbReference type="AlphaFoldDB" id="A0A841AA64"/>
<protein>
    <submittedName>
        <fullName evidence="1">Uncharacterized protein</fullName>
    </submittedName>
</protein>
<proteinExistence type="predicted"/>
<evidence type="ECO:0000313" key="2">
    <source>
        <dbReference type="Proteomes" id="UP000588158"/>
    </source>
</evidence>
<dbReference type="Proteomes" id="UP000588158">
    <property type="component" value="Unassembled WGS sequence"/>
</dbReference>
<accession>A0A841AA64</accession>
<name>A0A841AA64_9MICO</name>